<dbReference type="KEGG" id="tra:Trad_1962"/>
<proteinExistence type="predicted"/>
<dbReference type="PANTHER" id="PTHR43364">
    <property type="entry name" value="NADH-SPECIFIC METHYLGLYOXAL REDUCTASE-RELATED"/>
    <property type="match status" value="1"/>
</dbReference>
<accession>D7CQU2</accession>
<protein>
    <submittedName>
        <fullName evidence="2">Aldo/keto reductase</fullName>
    </submittedName>
</protein>
<gene>
    <name evidence="2" type="ordered locus">Trad_1962</name>
</gene>
<dbReference type="Pfam" id="PF00248">
    <property type="entry name" value="Aldo_ket_red"/>
    <property type="match status" value="1"/>
</dbReference>
<dbReference type="eggNOG" id="COG4989">
    <property type="taxonomic scope" value="Bacteria"/>
</dbReference>
<dbReference type="PANTHER" id="PTHR43364:SF1">
    <property type="entry name" value="OXIDOREDUCTASE YDHF"/>
    <property type="match status" value="1"/>
</dbReference>
<dbReference type="AlphaFoldDB" id="D7CQU2"/>
<dbReference type="InterPro" id="IPR050523">
    <property type="entry name" value="AKR_Detox_Biosynth"/>
</dbReference>
<evidence type="ECO:0000313" key="3">
    <source>
        <dbReference type="Proteomes" id="UP000000379"/>
    </source>
</evidence>
<dbReference type="InterPro" id="IPR036812">
    <property type="entry name" value="NAD(P)_OxRdtase_dom_sf"/>
</dbReference>
<organism evidence="2 3">
    <name type="scientific">Truepera radiovictrix (strain DSM 17093 / CIP 108686 / LMG 22925 / RQ-24)</name>
    <dbReference type="NCBI Taxonomy" id="649638"/>
    <lineage>
        <taxon>Bacteria</taxon>
        <taxon>Thermotogati</taxon>
        <taxon>Deinococcota</taxon>
        <taxon>Deinococci</taxon>
        <taxon>Trueperales</taxon>
        <taxon>Trueperaceae</taxon>
        <taxon>Truepera</taxon>
    </lineage>
</organism>
<dbReference type="RefSeq" id="WP_013178441.1">
    <property type="nucleotide sequence ID" value="NC_014221.1"/>
</dbReference>
<dbReference type="OrthoDB" id="9773828at2"/>
<keyword evidence="3" id="KW-1185">Reference proteome</keyword>
<dbReference type="CDD" id="cd19092">
    <property type="entry name" value="AKR_BsYcsN_EcYdhF-like"/>
    <property type="match status" value="1"/>
</dbReference>
<dbReference type="SUPFAM" id="SSF51430">
    <property type="entry name" value="NAD(P)-linked oxidoreductase"/>
    <property type="match status" value="1"/>
</dbReference>
<feature type="domain" description="NADP-dependent oxidoreductase" evidence="1">
    <location>
        <begin position="15"/>
        <end position="315"/>
    </location>
</feature>
<name>D7CQU2_TRURR</name>
<dbReference type="HOGENOM" id="CLU_023205_8_1_0"/>
<dbReference type="Proteomes" id="UP000000379">
    <property type="component" value="Chromosome"/>
</dbReference>
<reference evidence="3" key="1">
    <citation type="submission" date="2010-05" db="EMBL/GenBank/DDBJ databases">
        <title>The complete genome of Truepera radiovictris DSM 17093.</title>
        <authorList>
            <consortium name="US DOE Joint Genome Institute (JGI-PGF)"/>
            <person name="Lucas S."/>
            <person name="Copeland A."/>
            <person name="Lapidus A."/>
            <person name="Glavina del Rio T."/>
            <person name="Dalin E."/>
            <person name="Tice H."/>
            <person name="Bruce D."/>
            <person name="Goodwin L."/>
            <person name="Pitluck S."/>
            <person name="Kyrpides N."/>
            <person name="Mavromatis K."/>
            <person name="Ovchinnikova G."/>
            <person name="Munk A.C."/>
            <person name="Detter J.C."/>
            <person name="Han C."/>
            <person name="Tapia R."/>
            <person name="Land M."/>
            <person name="Hauser L."/>
            <person name="Markowitz V."/>
            <person name="Cheng J.-F."/>
            <person name="Hugenholtz P."/>
            <person name="Woyke T."/>
            <person name="Wu D."/>
            <person name="Tindall B."/>
            <person name="Pomrenke H.G."/>
            <person name="Brambilla E."/>
            <person name="Klenk H.-P."/>
            <person name="Eisen J.A."/>
        </authorList>
    </citation>
    <scope>NUCLEOTIDE SEQUENCE [LARGE SCALE GENOMIC DNA]</scope>
    <source>
        <strain evidence="3">DSM 17093 / CIP 108686 / LMG 22925 / RQ-24</strain>
    </source>
</reference>
<dbReference type="EMBL" id="CP002049">
    <property type="protein sequence ID" value="ADI15076.1"/>
    <property type="molecule type" value="Genomic_DNA"/>
</dbReference>
<evidence type="ECO:0000259" key="1">
    <source>
        <dbReference type="Pfam" id="PF00248"/>
    </source>
</evidence>
<dbReference type="InterPro" id="IPR023210">
    <property type="entry name" value="NADP_OxRdtase_dom"/>
</dbReference>
<dbReference type="Gene3D" id="3.20.20.100">
    <property type="entry name" value="NADP-dependent oxidoreductase domain"/>
    <property type="match status" value="1"/>
</dbReference>
<evidence type="ECO:0000313" key="2">
    <source>
        <dbReference type="EMBL" id="ADI15076.1"/>
    </source>
</evidence>
<dbReference type="GO" id="GO:0005829">
    <property type="term" value="C:cytosol"/>
    <property type="evidence" value="ECO:0007669"/>
    <property type="project" value="TreeGrafter"/>
</dbReference>
<sequence>MKTYRIPHTDLEVSRLAYGTWHLGGSWDKTPLSGELKERANALLVAAFEYGINHIDLADIYTLGKSDEAVGYALQHNPGLREKLVLQQKAGIIVGADPDYGPPGRYDFSYEHLVGTVEASLKRLGTDYVDLLAFHRPDPLADLEEVARAADYLYREGRVRYFGVSNHSPMQIALLQKHLDKPLVVNQLELNLLHHHLISSGILVNQTAAVYANTAETLEYCRLHDILIQAWSPVAGGRLFNPADDAPENVRSAAALIAQLAEEKGTTKEAVALAWLLRHPAPIQPILGTLKVDRLADSVRADEVTLTRTEWYRLLEAARGAPVP</sequence>
<reference evidence="2 3" key="2">
    <citation type="journal article" date="2011" name="Stand. Genomic Sci.">
        <title>Complete genome sequence of Truepera radiovictrix type strain (RQ-24).</title>
        <authorList>
            <person name="Ivanova N."/>
            <person name="Rohde C."/>
            <person name="Munk C."/>
            <person name="Nolan M."/>
            <person name="Lucas S."/>
            <person name="Del Rio T.G."/>
            <person name="Tice H."/>
            <person name="Deshpande S."/>
            <person name="Cheng J.F."/>
            <person name="Tapia R."/>
            <person name="Han C."/>
            <person name="Goodwin L."/>
            <person name="Pitluck S."/>
            <person name="Liolios K."/>
            <person name="Mavromatis K."/>
            <person name="Mikhailova N."/>
            <person name="Pati A."/>
            <person name="Chen A."/>
            <person name="Palaniappan K."/>
            <person name="Land M."/>
            <person name="Hauser L."/>
            <person name="Chang Y.J."/>
            <person name="Jeffries C.D."/>
            <person name="Brambilla E."/>
            <person name="Rohde M."/>
            <person name="Goker M."/>
            <person name="Tindall B.J."/>
            <person name="Woyke T."/>
            <person name="Bristow J."/>
            <person name="Eisen J.A."/>
            <person name="Markowitz V."/>
            <person name="Hugenholtz P."/>
            <person name="Kyrpides N.C."/>
            <person name="Klenk H.P."/>
            <person name="Lapidus A."/>
        </authorList>
    </citation>
    <scope>NUCLEOTIDE SEQUENCE [LARGE SCALE GENOMIC DNA]</scope>
    <source>
        <strain evidence="3">DSM 17093 / CIP 108686 / LMG 22925 / RQ-24</strain>
    </source>
</reference>